<evidence type="ECO:0008006" key="7">
    <source>
        <dbReference type="Google" id="ProtNLM"/>
    </source>
</evidence>
<dbReference type="GO" id="GO:0140907">
    <property type="term" value="F:flavin-dependent halogenase activity"/>
    <property type="evidence" value="ECO:0007669"/>
    <property type="project" value="UniProtKB-ARBA"/>
</dbReference>
<proteinExistence type="inferred from homology"/>
<gene>
    <name evidence="5" type="ORF">R3P38DRAFT_2892475</name>
</gene>
<feature type="non-terminal residue" evidence="5">
    <location>
        <position position="1"/>
    </location>
</feature>
<evidence type="ECO:0000313" key="5">
    <source>
        <dbReference type="EMBL" id="KAK7042866.1"/>
    </source>
</evidence>
<dbReference type="InterPro" id="IPR050816">
    <property type="entry name" value="Flavin-dep_Halogenase_NPB"/>
</dbReference>
<protein>
    <recommendedName>
        <fullName evidence="7">Halogenase</fullName>
    </recommendedName>
</protein>
<evidence type="ECO:0000313" key="6">
    <source>
        <dbReference type="Proteomes" id="UP001362999"/>
    </source>
</evidence>
<comment type="catalytic activity">
    <reaction evidence="4">
        <text>melleolide F + FADH2 + chloride + O2 = 6'-chloromelleolide F + FAD + 2 H2O + H(+)</text>
        <dbReference type="Rhea" id="RHEA:67160"/>
        <dbReference type="ChEBI" id="CHEBI:15377"/>
        <dbReference type="ChEBI" id="CHEBI:15378"/>
        <dbReference type="ChEBI" id="CHEBI:15379"/>
        <dbReference type="ChEBI" id="CHEBI:17996"/>
        <dbReference type="ChEBI" id="CHEBI:57692"/>
        <dbReference type="ChEBI" id="CHEBI:58307"/>
        <dbReference type="ChEBI" id="CHEBI:167712"/>
        <dbReference type="ChEBI" id="CHEBI:167713"/>
    </reaction>
    <physiologicalReaction direction="left-to-right" evidence="4">
        <dbReference type="Rhea" id="RHEA:67161"/>
    </physiologicalReaction>
</comment>
<dbReference type="Gene3D" id="3.50.50.60">
    <property type="entry name" value="FAD/NAD(P)-binding domain"/>
    <property type="match status" value="1"/>
</dbReference>
<reference evidence="5 6" key="1">
    <citation type="journal article" date="2024" name="J Genomics">
        <title>Draft genome sequencing and assembly of Favolaschia claudopus CIRM-BRFM 2984 isolated from oak limbs.</title>
        <authorList>
            <person name="Navarro D."/>
            <person name="Drula E."/>
            <person name="Chaduli D."/>
            <person name="Cazenave R."/>
            <person name="Ahrendt S."/>
            <person name="Wang J."/>
            <person name="Lipzen A."/>
            <person name="Daum C."/>
            <person name="Barry K."/>
            <person name="Grigoriev I.V."/>
            <person name="Favel A."/>
            <person name="Rosso M.N."/>
            <person name="Martin F."/>
        </authorList>
    </citation>
    <scope>NUCLEOTIDE SEQUENCE [LARGE SCALE GENOMIC DNA]</scope>
    <source>
        <strain evidence="5 6">CIRM-BRFM 2984</strain>
    </source>
</reference>
<dbReference type="InterPro" id="IPR036188">
    <property type="entry name" value="FAD/NAD-bd_sf"/>
</dbReference>
<name>A0AAW0CWL3_9AGAR</name>
<dbReference type="SUPFAM" id="SSF51905">
    <property type="entry name" value="FAD/NAD(P)-binding domain"/>
    <property type="match status" value="1"/>
</dbReference>
<dbReference type="Proteomes" id="UP001362999">
    <property type="component" value="Unassembled WGS sequence"/>
</dbReference>
<organism evidence="5 6">
    <name type="scientific">Favolaschia claudopus</name>
    <dbReference type="NCBI Taxonomy" id="2862362"/>
    <lineage>
        <taxon>Eukaryota</taxon>
        <taxon>Fungi</taxon>
        <taxon>Dikarya</taxon>
        <taxon>Basidiomycota</taxon>
        <taxon>Agaricomycotina</taxon>
        <taxon>Agaricomycetes</taxon>
        <taxon>Agaricomycetidae</taxon>
        <taxon>Agaricales</taxon>
        <taxon>Marasmiineae</taxon>
        <taxon>Mycenaceae</taxon>
        <taxon>Favolaschia</taxon>
    </lineage>
</organism>
<evidence type="ECO:0000256" key="1">
    <source>
        <dbReference type="ARBA" id="ARBA00005706"/>
    </source>
</evidence>
<dbReference type="InterPro" id="IPR006905">
    <property type="entry name" value="Flavin_halogenase"/>
</dbReference>
<dbReference type="PANTHER" id="PTHR43747">
    <property type="entry name" value="FAD-BINDING PROTEIN"/>
    <property type="match status" value="1"/>
</dbReference>
<dbReference type="GO" id="GO:0044550">
    <property type="term" value="P:secondary metabolite biosynthetic process"/>
    <property type="evidence" value="ECO:0007669"/>
    <property type="project" value="UniProtKB-ARBA"/>
</dbReference>
<keyword evidence="6" id="KW-1185">Reference proteome</keyword>
<evidence type="ECO:0000256" key="2">
    <source>
        <dbReference type="ARBA" id="ARBA00023002"/>
    </source>
</evidence>
<evidence type="ECO:0000256" key="4">
    <source>
        <dbReference type="ARBA" id="ARBA00049364"/>
    </source>
</evidence>
<keyword evidence="2" id="KW-0560">Oxidoreductase</keyword>
<accession>A0AAW0CWL3</accession>
<comment type="caution">
    <text evidence="5">The sequence shown here is derived from an EMBL/GenBank/DDBJ whole genome shotgun (WGS) entry which is preliminary data.</text>
</comment>
<dbReference type="GO" id="GO:0004497">
    <property type="term" value="F:monooxygenase activity"/>
    <property type="evidence" value="ECO:0007669"/>
    <property type="project" value="UniProtKB-KW"/>
</dbReference>
<keyword evidence="3" id="KW-0503">Monooxygenase</keyword>
<comment type="similarity">
    <text evidence="1">Belongs to the flavin-dependent halogenase family.</text>
</comment>
<evidence type="ECO:0000256" key="3">
    <source>
        <dbReference type="ARBA" id="ARBA00023033"/>
    </source>
</evidence>
<sequence>VGAAVKLNQQKREGYTDFTLDGRAPERASWSFERAKFDDLLLKHAAENGVSVHEGVRVTEIKFCPENPKKPIAALWKKNDTETGEIKFDFMVDASGRNGIMSTRYLKNRKFTQGLKNVAFWGYWKNTGMYMPGTPRENAVWIEALTDETGWTWFIPLQNGITSVGVVLAETSSRAKKAKAADNKEHYLSQVNISPGLVKLLENAEMVGEVKSAGDYSYTSVNNQYAGPNYRIVGDAGGERSEIFVLGVYQQIHAQKNAVLSDVDEDNFDRAFDFIRPVIQGDNDTHSKVDMQKVIDLLGETPGIIGVDPMAHERVSKKMEAGLMADNGPLMMGDAFSRAVGEDEEAKELLHMMNSRKAITNTIEWAHNYEGDKINGLSVVLKRGELGLARE</sequence>
<dbReference type="AlphaFoldDB" id="A0AAW0CWL3"/>
<dbReference type="EMBL" id="JAWWNJ010000013">
    <property type="protein sequence ID" value="KAK7042866.1"/>
    <property type="molecule type" value="Genomic_DNA"/>
</dbReference>
<dbReference type="Pfam" id="PF04820">
    <property type="entry name" value="Trp_halogenase"/>
    <property type="match status" value="1"/>
</dbReference>
<dbReference type="PANTHER" id="PTHR43747:SF5">
    <property type="entry name" value="FAD-BINDING DOMAIN-CONTAINING PROTEIN"/>
    <property type="match status" value="1"/>
</dbReference>